<evidence type="ECO:0000313" key="2">
    <source>
        <dbReference type="Proteomes" id="UP000688137"/>
    </source>
</evidence>
<comment type="caution">
    <text evidence="1">The sequence shown here is derived from an EMBL/GenBank/DDBJ whole genome shotgun (WGS) entry which is preliminary data.</text>
</comment>
<keyword evidence="2" id="KW-1185">Reference proteome</keyword>
<dbReference type="AlphaFoldDB" id="A0A8S1KS05"/>
<gene>
    <name evidence="1" type="ORF">PPRIM_AZ9-3.1.T0240112</name>
</gene>
<evidence type="ECO:0000313" key="1">
    <source>
        <dbReference type="EMBL" id="CAD8056042.1"/>
    </source>
</evidence>
<dbReference type="EMBL" id="CAJJDM010000022">
    <property type="protein sequence ID" value="CAD8056042.1"/>
    <property type="molecule type" value="Genomic_DNA"/>
</dbReference>
<name>A0A8S1KS05_PARPR</name>
<reference evidence="1" key="1">
    <citation type="submission" date="2021-01" db="EMBL/GenBank/DDBJ databases">
        <authorList>
            <consortium name="Genoscope - CEA"/>
            <person name="William W."/>
        </authorList>
    </citation>
    <scope>NUCLEOTIDE SEQUENCE</scope>
</reference>
<proteinExistence type="predicted"/>
<protein>
    <submittedName>
        <fullName evidence="1">Uncharacterized protein</fullName>
    </submittedName>
</protein>
<dbReference type="OMA" id="KNEQKDM"/>
<organism evidence="1 2">
    <name type="scientific">Paramecium primaurelia</name>
    <dbReference type="NCBI Taxonomy" id="5886"/>
    <lineage>
        <taxon>Eukaryota</taxon>
        <taxon>Sar</taxon>
        <taxon>Alveolata</taxon>
        <taxon>Ciliophora</taxon>
        <taxon>Intramacronucleata</taxon>
        <taxon>Oligohymenophorea</taxon>
        <taxon>Peniculida</taxon>
        <taxon>Parameciidae</taxon>
        <taxon>Paramecium</taxon>
    </lineage>
</organism>
<dbReference type="Proteomes" id="UP000688137">
    <property type="component" value="Unassembled WGS sequence"/>
</dbReference>
<sequence length="85" mass="9815">MSSIQSTPLKKKKSILQKIKTFFNDIPDQQIAIINEASQRKPPQIKKCQSLIESSSKNEQKDMKHKYSEELIDEILDVNQVELAE</sequence>
<accession>A0A8S1KS05</accession>